<dbReference type="KEGG" id="dma:DMR_32100"/>
<keyword evidence="2" id="KW-1185">Reference proteome</keyword>
<sequence length="80" mass="9252">MSFPMNPFPQRADVCARHGASLHPHFQVHFRRISPASPGIPMYQNSMNTTHLAEITDDPRKFCVQIRSKFFNILKIQIKT</sequence>
<gene>
    <name evidence="1" type="ordered locus">DMR_32100</name>
</gene>
<evidence type="ECO:0000313" key="1">
    <source>
        <dbReference type="EMBL" id="BAH76701.1"/>
    </source>
</evidence>
<dbReference type="HOGENOM" id="CLU_2584028_0_0_7"/>
<dbReference type="AlphaFoldDB" id="C4XJF1"/>
<proteinExistence type="predicted"/>
<name>C4XJF1_SOLM1</name>
<accession>C4XJF1</accession>
<evidence type="ECO:0000313" key="2">
    <source>
        <dbReference type="Proteomes" id="UP000009071"/>
    </source>
</evidence>
<dbReference type="EMBL" id="AP010904">
    <property type="protein sequence ID" value="BAH76701.1"/>
    <property type="molecule type" value="Genomic_DNA"/>
</dbReference>
<protein>
    <submittedName>
        <fullName evidence="1">Uncharacterized protein</fullName>
    </submittedName>
</protein>
<reference evidence="1 2" key="1">
    <citation type="journal article" date="2009" name="Genome Res.">
        <title>Whole genome sequence of Desulfovibrio magneticus strain RS-1 revealed common gene clusters in magnetotactic bacteria.</title>
        <authorList>
            <person name="Nakazawa H."/>
            <person name="Arakaki A."/>
            <person name="Narita-Yamada S."/>
            <person name="Yashiro I."/>
            <person name="Jinno K."/>
            <person name="Aoki N."/>
            <person name="Tsuruyama A."/>
            <person name="Okamura Y."/>
            <person name="Tanikawa S."/>
            <person name="Fujita N."/>
            <person name="Takeyama H."/>
            <person name="Matsunaga T."/>
        </authorList>
    </citation>
    <scope>NUCLEOTIDE SEQUENCE [LARGE SCALE GENOMIC DNA]</scope>
    <source>
        <strain evidence="2">ATCC 700980 / DSM 13731 / RS-1</strain>
    </source>
</reference>
<dbReference type="Proteomes" id="UP000009071">
    <property type="component" value="Chromosome"/>
</dbReference>
<organism evidence="1 2">
    <name type="scientific">Solidesulfovibrio magneticus (strain ATCC 700980 / DSM 13731 / RS-1)</name>
    <name type="common">Desulfovibrio magneticus</name>
    <dbReference type="NCBI Taxonomy" id="573370"/>
    <lineage>
        <taxon>Bacteria</taxon>
        <taxon>Pseudomonadati</taxon>
        <taxon>Thermodesulfobacteriota</taxon>
        <taxon>Desulfovibrionia</taxon>
        <taxon>Desulfovibrionales</taxon>
        <taxon>Desulfovibrionaceae</taxon>
        <taxon>Solidesulfovibrio</taxon>
    </lineage>
</organism>